<dbReference type="AlphaFoldDB" id="A0A0K0CUY3"/>
<accession>A0A0K0CUY3</accession>
<evidence type="ECO:0000313" key="1">
    <source>
        <dbReference type="Proteomes" id="UP000035642"/>
    </source>
</evidence>
<name>A0A0K0CUY3_ANGCA</name>
<dbReference type="WBParaSite" id="ACAC_0000107701-mRNA-1">
    <property type="protein sequence ID" value="ACAC_0000107701-mRNA-1"/>
    <property type="gene ID" value="ACAC_0000107701"/>
</dbReference>
<proteinExistence type="predicted"/>
<reference evidence="1" key="1">
    <citation type="submission" date="2012-09" db="EMBL/GenBank/DDBJ databases">
        <authorList>
            <person name="Martin A.A."/>
        </authorList>
    </citation>
    <scope>NUCLEOTIDE SEQUENCE</scope>
</reference>
<keyword evidence="1" id="KW-1185">Reference proteome</keyword>
<sequence>MNDDMPKIAAVQPTFNVCLVIVAILKRAHRIEIVRILQCSWMDANSRHTDSYRSMTGSLAGFKDRQRETGLKPDSACTLTRVDKGPVGRANEWLTCRFDIF</sequence>
<organism evidence="1 2">
    <name type="scientific">Angiostrongylus cantonensis</name>
    <name type="common">Rat lungworm</name>
    <dbReference type="NCBI Taxonomy" id="6313"/>
    <lineage>
        <taxon>Eukaryota</taxon>
        <taxon>Metazoa</taxon>
        <taxon>Ecdysozoa</taxon>
        <taxon>Nematoda</taxon>
        <taxon>Chromadorea</taxon>
        <taxon>Rhabditida</taxon>
        <taxon>Rhabditina</taxon>
        <taxon>Rhabditomorpha</taxon>
        <taxon>Strongyloidea</taxon>
        <taxon>Metastrongylidae</taxon>
        <taxon>Angiostrongylus</taxon>
    </lineage>
</organism>
<evidence type="ECO:0000313" key="2">
    <source>
        <dbReference type="WBParaSite" id="ACAC_0000107701-mRNA-1"/>
    </source>
</evidence>
<dbReference type="Proteomes" id="UP000035642">
    <property type="component" value="Unassembled WGS sequence"/>
</dbReference>
<protein>
    <submittedName>
        <fullName evidence="2">Uncharacterized protein</fullName>
    </submittedName>
</protein>
<reference evidence="2" key="2">
    <citation type="submission" date="2017-02" db="UniProtKB">
        <authorList>
            <consortium name="WormBaseParasite"/>
        </authorList>
    </citation>
    <scope>IDENTIFICATION</scope>
</reference>